<keyword evidence="3" id="KW-1133">Transmembrane helix</keyword>
<dbReference type="EMBL" id="MU001645">
    <property type="protein sequence ID" value="KAF2478500.1"/>
    <property type="molecule type" value="Genomic_DNA"/>
</dbReference>
<dbReference type="Proteomes" id="UP000799767">
    <property type="component" value="Unassembled WGS sequence"/>
</dbReference>
<evidence type="ECO:0000256" key="4">
    <source>
        <dbReference type="ARBA" id="ARBA00023136"/>
    </source>
</evidence>
<evidence type="ECO:0000256" key="2">
    <source>
        <dbReference type="ARBA" id="ARBA00022692"/>
    </source>
</evidence>
<dbReference type="OrthoDB" id="199599at2759"/>
<accession>A0A6A6PEZ1</accession>
<protein>
    <recommendedName>
        <fullName evidence="5">DUF202 domain-containing protein</fullName>
    </recommendedName>
</protein>
<feature type="domain" description="DUF202" evidence="5">
    <location>
        <begin position="36"/>
        <end position="113"/>
    </location>
</feature>
<dbReference type="PANTHER" id="PTHR34187">
    <property type="entry name" value="FGR18P"/>
    <property type="match status" value="1"/>
</dbReference>
<proteinExistence type="predicted"/>
<dbReference type="PANTHER" id="PTHR34187:SF1">
    <property type="entry name" value="DUF202 DOMAIN-CONTAINING PROTEIN"/>
    <property type="match status" value="1"/>
</dbReference>
<keyword evidence="4" id="KW-0472">Membrane</keyword>
<evidence type="ECO:0000313" key="7">
    <source>
        <dbReference type="Proteomes" id="UP000799767"/>
    </source>
</evidence>
<sequence>MQQIGPTTRPRRISEKKQSNWWQRHVAQDVPFEQCRDHYALERTYLAWLRTSTKFAHLGVLVTQLFRLPRDLFPSSPLVSEFYRLGKRLGLVSNSIALFVIMVGGFRCWKQQHYIVNGHVRSSGWEIWIIVLATLSVSPHYRHCPQSSPIKEAQVFSSD</sequence>
<dbReference type="GeneID" id="54472815"/>
<dbReference type="InterPro" id="IPR003807">
    <property type="entry name" value="DUF202"/>
</dbReference>
<dbReference type="Pfam" id="PF02656">
    <property type="entry name" value="DUF202"/>
    <property type="match status" value="1"/>
</dbReference>
<reference evidence="6" key="1">
    <citation type="journal article" date="2020" name="Stud. Mycol.">
        <title>101 Dothideomycetes genomes: a test case for predicting lifestyles and emergence of pathogens.</title>
        <authorList>
            <person name="Haridas S."/>
            <person name="Albert R."/>
            <person name="Binder M."/>
            <person name="Bloem J."/>
            <person name="Labutti K."/>
            <person name="Salamov A."/>
            <person name="Andreopoulos B."/>
            <person name="Baker S."/>
            <person name="Barry K."/>
            <person name="Bills G."/>
            <person name="Bluhm B."/>
            <person name="Cannon C."/>
            <person name="Castanera R."/>
            <person name="Culley D."/>
            <person name="Daum C."/>
            <person name="Ezra D."/>
            <person name="Gonzalez J."/>
            <person name="Henrissat B."/>
            <person name="Kuo A."/>
            <person name="Liang C."/>
            <person name="Lipzen A."/>
            <person name="Lutzoni F."/>
            <person name="Magnuson J."/>
            <person name="Mondo S."/>
            <person name="Nolan M."/>
            <person name="Ohm R."/>
            <person name="Pangilinan J."/>
            <person name="Park H.-J."/>
            <person name="Ramirez L."/>
            <person name="Alfaro M."/>
            <person name="Sun H."/>
            <person name="Tritt A."/>
            <person name="Yoshinaga Y."/>
            <person name="Zwiers L.-H."/>
            <person name="Turgeon B."/>
            <person name="Goodwin S."/>
            <person name="Spatafora J."/>
            <person name="Crous P."/>
            <person name="Grigoriev I."/>
        </authorList>
    </citation>
    <scope>NUCLEOTIDE SEQUENCE</scope>
    <source>
        <strain evidence="6">CBS 113389</strain>
    </source>
</reference>
<comment type="subcellular location">
    <subcellularLocation>
        <location evidence="1">Endomembrane system</location>
        <topology evidence="1">Multi-pass membrane protein</topology>
    </subcellularLocation>
</comment>
<name>A0A6A6PEZ1_9PEZI</name>
<evidence type="ECO:0000259" key="5">
    <source>
        <dbReference type="Pfam" id="PF02656"/>
    </source>
</evidence>
<evidence type="ECO:0000256" key="3">
    <source>
        <dbReference type="ARBA" id="ARBA00022989"/>
    </source>
</evidence>
<gene>
    <name evidence="6" type="ORF">BDY17DRAFT_258827</name>
</gene>
<dbReference type="InterPro" id="IPR052053">
    <property type="entry name" value="IM_YidH-like"/>
</dbReference>
<dbReference type="AlphaFoldDB" id="A0A6A6PEZ1"/>
<dbReference type="RefSeq" id="XP_033585070.1">
    <property type="nucleotide sequence ID" value="XM_033731813.1"/>
</dbReference>
<organism evidence="6 7">
    <name type="scientific">Neohortaea acidophila</name>
    <dbReference type="NCBI Taxonomy" id="245834"/>
    <lineage>
        <taxon>Eukaryota</taxon>
        <taxon>Fungi</taxon>
        <taxon>Dikarya</taxon>
        <taxon>Ascomycota</taxon>
        <taxon>Pezizomycotina</taxon>
        <taxon>Dothideomycetes</taxon>
        <taxon>Dothideomycetidae</taxon>
        <taxon>Mycosphaerellales</taxon>
        <taxon>Teratosphaeriaceae</taxon>
        <taxon>Neohortaea</taxon>
    </lineage>
</organism>
<evidence type="ECO:0000313" key="6">
    <source>
        <dbReference type="EMBL" id="KAF2478500.1"/>
    </source>
</evidence>
<dbReference type="GO" id="GO:0012505">
    <property type="term" value="C:endomembrane system"/>
    <property type="evidence" value="ECO:0007669"/>
    <property type="project" value="UniProtKB-SubCell"/>
</dbReference>
<keyword evidence="7" id="KW-1185">Reference proteome</keyword>
<keyword evidence="2" id="KW-0812">Transmembrane</keyword>
<evidence type="ECO:0000256" key="1">
    <source>
        <dbReference type="ARBA" id="ARBA00004127"/>
    </source>
</evidence>